<evidence type="ECO:0000313" key="3">
    <source>
        <dbReference type="Proteomes" id="UP000310458"/>
    </source>
</evidence>
<evidence type="ECO:0000313" key="2">
    <source>
        <dbReference type="EMBL" id="TLP89089.1"/>
    </source>
</evidence>
<organism evidence="2 3">
    <name type="scientific">Nesterenkonia salmonea</name>
    <dbReference type="NCBI Taxonomy" id="1804987"/>
    <lineage>
        <taxon>Bacteria</taxon>
        <taxon>Bacillati</taxon>
        <taxon>Actinomycetota</taxon>
        <taxon>Actinomycetes</taxon>
        <taxon>Micrococcales</taxon>
        <taxon>Micrococcaceae</taxon>
        <taxon>Nesterenkonia</taxon>
    </lineage>
</organism>
<proteinExistence type="predicted"/>
<gene>
    <name evidence="2" type="ORF">FEF26_15575</name>
</gene>
<dbReference type="AlphaFoldDB" id="A0A5R9AZT7"/>
<name>A0A5R9AZT7_9MICC</name>
<accession>A0A5R9AZT7</accession>
<keyword evidence="3" id="KW-1185">Reference proteome</keyword>
<reference evidence="2 3" key="1">
    <citation type="submission" date="2019-05" db="EMBL/GenBank/DDBJ databases">
        <title>Nesterenkonia sp. GY074 isolated from the Southern Atlantic Ocean.</title>
        <authorList>
            <person name="Zhang G."/>
        </authorList>
    </citation>
    <scope>NUCLEOTIDE SEQUENCE [LARGE SCALE GENOMIC DNA]</scope>
    <source>
        <strain evidence="2 3">GY074</strain>
    </source>
</reference>
<sequence>MKSRIKFWQFLLNRSQNLKNKMDELREQLENMSWGQRNVPGREGPAVARDLANLKEAYNSTVVGERDLMREYTLLIDSAARTRAALESSYPSDTESSPTLVYWQDEAGVADSRSWKQ</sequence>
<feature type="coiled-coil region" evidence="1">
    <location>
        <begin position="8"/>
        <end position="35"/>
    </location>
</feature>
<comment type="caution">
    <text evidence="2">The sequence shown here is derived from an EMBL/GenBank/DDBJ whole genome shotgun (WGS) entry which is preliminary data.</text>
</comment>
<dbReference type="Proteomes" id="UP000310458">
    <property type="component" value="Unassembled WGS sequence"/>
</dbReference>
<protein>
    <recommendedName>
        <fullName evidence="4">Flagellar protein FlgN</fullName>
    </recommendedName>
</protein>
<evidence type="ECO:0000256" key="1">
    <source>
        <dbReference type="SAM" id="Coils"/>
    </source>
</evidence>
<dbReference type="EMBL" id="VAVZ01000129">
    <property type="protein sequence ID" value="TLP89089.1"/>
    <property type="molecule type" value="Genomic_DNA"/>
</dbReference>
<keyword evidence="1" id="KW-0175">Coiled coil</keyword>
<evidence type="ECO:0008006" key="4">
    <source>
        <dbReference type="Google" id="ProtNLM"/>
    </source>
</evidence>